<feature type="DNA-binding region" description="H-T-H motif" evidence="4">
    <location>
        <begin position="63"/>
        <end position="82"/>
    </location>
</feature>
<dbReference type="InterPro" id="IPR050109">
    <property type="entry name" value="HTH-type_TetR-like_transc_reg"/>
</dbReference>
<reference evidence="7" key="1">
    <citation type="submission" date="2023-07" db="EMBL/GenBank/DDBJ databases">
        <title>Whole genome sequence analysis of rice epiphytic Sphingomonas sanguinis OsEp_Plm_15B2.</title>
        <authorList>
            <person name="Sahu K.P."/>
            <person name="Asharani P."/>
            <person name="Reddy B."/>
            <person name="Kumar A."/>
        </authorList>
    </citation>
    <scope>NUCLEOTIDE SEQUENCE [LARGE SCALE GENOMIC DNA]</scope>
    <source>
        <strain evidence="7">OsEp_Plm_15B2</strain>
    </source>
</reference>
<evidence type="ECO:0000259" key="5">
    <source>
        <dbReference type="PROSITE" id="PS50977"/>
    </source>
</evidence>
<evidence type="ECO:0000256" key="4">
    <source>
        <dbReference type="PROSITE-ProRule" id="PRU00335"/>
    </source>
</evidence>
<keyword evidence="1" id="KW-0805">Transcription regulation</keyword>
<dbReference type="Pfam" id="PF00440">
    <property type="entry name" value="TetR_N"/>
    <property type="match status" value="1"/>
</dbReference>
<comment type="caution">
    <text evidence="6">The sequence shown here is derived from an EMBL/GenBank/DDBJ whole genome shotgun (WGS) entry which is preliminary data.</text>
</comment>
<dbReference type="RefSeq" id="WP_257575244.1">
    <property type="nucleotide sequence ID" value="NZ_CP079203.1"/>
</dbReference>
<dbReference type="InterPro" id="IPR001647">
    <property type="entry name" value="HTH_TetR"/>
</dbReference>
<keyword evidence="2 4" id="KW-0238">DNA-binding</keyword>
<protein>
    <submittedName>
        <fullName evidence="6">TetR/AcrR family transcriptional regulator</fullName>
    </submittedName>
</protein>
<dbReference type="InterPro" id="IPR009057">
    <property type="entry name" value="Homeodomain-like_sf"/>
</dbReference>
<proteinExistence type="predicted"/>
<sequence length="224" mass="24773">MYEIDHSHFASLDPPVECVNMLERGSTVSNTKCSPPTRAELRRHNIKEVARRLFVENGFHATGIAAIAKESGVAVQQLYRDFPSKEDIIAAIVAADCERIADQNTLNTALSNRDREGIVAWLVGTPCRKDEAGDRLFLEIAAEAARNDRIRAIFLEVRERAFENISRAFAGLMGSDVVQDEHQTLAQAFMVISLGSVCARTLHQENVKPASDRLITCLIDGARP</sequence>
<dbReference type="Gene3D" id="1.10.357.10">
    <property type="entry name" value="Tetracycline Repressor, domain 2"/>
    <property type="match status" value="1"/>
</dbReference>
<evidence type="ECO:0000256" key="1">
    <source>
        <dbReference type="ARBA" id="ARBA00023015"/>
    </source>
</evidence>
<organism evidence="6 7">
    <name type="scientific">Sphingomonas sanguinis</name>
    <dbReference type="NCBI Taxonomy" id="33051"/>
    <lineage>
        <taxon>Bacteria</taxon>
        <taxon>Pseudomonadati</taxon>
        <taxon>Pseudomonadota</taxon>
        <taxon>Alphaproteobacteria</taxon>
        <taxon>Sphingomonadales</taxon>
        <taxon>Sphingomonadaceae</taxon>
        <taxon>Sphingomonas</taxon>
    </lineage>
</organism>
<keyword evidence="3" id="KW-0804">Transcription</keyword>
<evidence type="ECO:0000256" key="2">
    <source>
        <dbReference type="ARBA" id="ARBA00023125"/>
    </source>
</evidence>
<dbReference type="PANTHER" id="PTHR30055:SF234">
    <property type="entry name" value="HTH-TYPE TRANSCRIPTIONAL REGULATOR BETI"/>
    <property type="match status" value="1"/>
</dbReference>
<evidence type="ECO:0000313" key="7">
    <source>
        <dbReference type="Proteomes" id="UP001292182"/>
    </source>
</evidence>
<dbReference type="PANTHER" id="PTHR30055">
    <property type="entry name" value="HTH-TYPE TRANSCRIPTIONAL REGULATOR RUTR"/>
    <property type="match status" value="1"/>
</dbReference>
<dbReference type="EMBL" id="JAOBTW010000004">
    <property type="protein sequence ID" value="MDZ7281138.1"/>
    <property type="molecule type" value="Genomic_DNA"/>
</dbReference>
<evidence type="ECO:0000256" key="3">
    <source>
        <dbReference type="ARBA" id="ARBA00023163"/>
    </source>
</evidence>
<keyword evidence="7" id="KW-1185">Reference proteome</keyword>
<dbReference type="Proteomes" id="UP001292182">
    <property type="component" value="Unassembled WGS sequence"/>
</dbReference>
<dbReference type="PROSITE" id="PS50977">
    <property type="entry name" value="HTH_TETR_2"/>
    <property type="match status" value="1"/>
</dbReference>
<dbReference type="PRINTS" id="PR00455">
    <property type="entry name" value="HTHTETR"/>
</dbReference>
<evidence type="ECO:0000313" key="6">
    <source>
        <dbReference type="EMBL" id="MDZ7281138.1"/>
    </source>
</evidence>
<name>A0ABU5LMI7_9SPHN</name>
<accession>A0ABU5LMI7</accession>
<dbReference type="SUPFAM" id="SSF46689">
    <property type="entry name" value="Homeodomain-like"/>
    <property type="match status" value="1"/>
</dbReference>
<feature type="domain" description="HTH tetR-type" evidence="5">
    <location>
        <begin position="40"/>
        <end position="100"/>
    </location>
</feature>
<gene>
    <name evidence="6" type="ORF">N4G62_03720</name>
</gene>